<evidence type="ECO:0000313" key="1">
    <source>
        <dbReference type="EMBL" id="CAB4537100.1"/>
    </source>
</evidence>
<name>A0A6J6BD57_9ZZZZ</name>
<protein>
    <submittedName>
        <fullName evidence="1">Unannotated protein</fullName>
    </submittedName>
</protein>
<sequence length="57" mass="5953">MLVDTAYPDKTRAAAVKALAEFLLSPKCATTVGGPLDFTQLDGAFLKKSQALVAKIG</sequence>
<dbReference type="AlphaFoldDB" id="A0A6J6BD57"/>
<accession>A0A6J6BD57</accession>
<dbReference type="EMBL" id="CAEZSK010000038">
    <property type="protein sequence ID" value="CAB4537100.1"/>
    <property type="molecule type" value="Genomic_DNA"/>
</dbReference>
<reference evidence="1" key="1">
    <citation type="submission" date="2020-05" db="EMBL/GenBank/DDBJ databases">
        <authorList>
            <person name="Chiriac C."/>
            <person name="Salcher M."/>
            <person name="Ghai R."/>
            <person name="Kavagutti S V."/>
        </authorList>
    </citation>
    <scope>NUCLEOTIDE SEQUENCE</scope>
</reference>
<gene>
    <name evidence="1" type="ORF">UFOPK1419_00422</name>
</gene>
<proteinExistence type="predicted"/>
<organism evidence="1">
    <name type="scientific">freshwater metagenome</name>
    <dbReference type="NCBI Taxonomy" id="449393"/>
    <lineage>
        <taxon>unclassified sequences</taxon>
        <taxon>metagenomes</taxon>
        <taxon>ecological metagenomes</taxon>
    </lineage>
</organism>